<gene>
    <name evidence="7 9" type="primary">pgl</name>
    <name evidence="9" type="ORF">GO755_08450</name>
</gene>
<comment type="function">
    <text evidence="2 7">Hydrolysis of 6-phosphogluconolactone to 6-phosphogluconate.</text>
</comment>
<dbReference type="SUPFAM" id="SSF100950">
    <property type="entry name" value="NagB/RpiA/CoA transferase-like"/>
    <property type="match status" value="1"/>
</dbReference>
<evidence type="ECO:0000256" key="5">
    <source>
        <dbReference type="ARBA" id="ARBA00013198"/>
    </source>
</evidence>
<dbReference type="RefSeq" id="WP_157584319.1">
    <property type="nucleotide sequence ID" value="NZ_WPIN01000003.1"/>
</dbReference>
<evidence type="ECO:0000256" key="2">
    <source>
        <dbReference type="ARBA" id="ARBA00002681"/>
    </source>
</evidence>
<dbReference type="GO" id="GO:0017057">
    <property type="term" value="F:6-phosphogluconolactonase activity"/>
    <property type="evidence" value="ECO:0007669"/>
    <property type="project" value="UniProtKB-UniRule"/>
</dbReference>
<protein>
    <recommendedName>
        <fullName evidence="6 7">6-phosphogluconolactonase</fullName>
        <shortName evidence="7">6PGL</shortName>
        <ecNumber evidence="5 7">3.1.1.31</ecNumber>
    </recommendedName>
</protein>
<dbReference type="GO" id="GO:0006098">
    <property type="term" value="P:pentose-phosphate shunt"/>
    <property type="evidence" value="ECO:0007669"/>
    <property type="project" value="UniProtKB-UniPathway"/>
</dbReference>
<evidence type="ECO:0000313" key="9">
    <source>
        <dbReference type="EMBL" id="MVM30060.1"/>
    </source>
</evidence>
<dbReference type="GO" id="GO:0005975">
    <property type="term" value="P:carbohydrate metabolic process"/>
    <property type="evidence" value="ECO:0007669"/>
    <property type="project" value="UniProtKB-UniRule"/>
</dbReference>
<evidence type="ECO:0000259" key="8">
    <source>
        <dbReference type="Pfam" id="PF01182"/>
    </source>
</evidence>
<keyword evidence="7 9" id="KW-0378">Hydrolase</keyword>
<keyword evidence="10" id="KW-1185">Reference proteome</keyword>
<evidence type="ECO:0000256" key="3">
    <source>
        <dbReference type="ARBA" id="ARBA00004961"/>
    </source>
</evidence>
<reference evidence="9 10" key="1">
    <citation type="submission" date="2019-12" db="EMBL/GenBank/DDBJ databases">
        <title>Spirosoma sp. HMF4905 genome sequencing and assembly.</title>
        <authorList>
            <person name="Kang H."/>
            <person name="Cha I."/>
            <person name="Kim H."/>
            <person name="Joh K."/>
        </authorList>
    </citation>
    <scope>NUCLEOTIDE SEQUENCE [LARGE SCALE GENOMIC DNA]</scope>
    <source>
        <strain evidence="9 10">HMF4905</strain>
    </source>
</reference>
<organism evidence="9 10">
    <name type="scientific">Spirosoma arboris</name>
    <dbReference type="NCBI Taxonomy" id="2682092"/>
    <lineage>
        <taxon>Bacteria</taxon>
        <taxon>Pseudomonadati</taxon>
        <taxon>Bacteroidota</taxon>
        <taxon>Cytophagia</taxon>
        <taxon>Cytophagales</taxon>
        <taxon>Cytophagaceae</taxon>
        <taxon>Spirosoma</taxon>
    </lineage>
</organism>
<dbReference type="Gene3D" id="3.40.50.1360">
    <property type="match status" value="1"/>
</dbReference>
<sequence>MQLIIKKNPTELAKAAADFIAKRIKEVLKKQDRFTIALSGGSTPKALHELLAKSPYVNEIPWLQLHVFWGDERYVPIDDEQNNAGMAYDTLLGHVYTPEDQIHVWRTDLEPAAAAADYDRILHEYFEETGPTFDLILLGMGDDGHTLSLFPGTEVVHEQTAWTKAYFLTQQNMFRLTLTAPIANRASCVLFLVAGPKKAEPLHEVLEGNYNPDKYPSQIIKPVHGDLVWLIDEKAAAYLTNSYS</sequence>
<dbReference type="InterPro" id="IPR006148">
    <property type="entry name" value="Glc/Gal-6P_isomerase"/>
</dbReference>
<dbReference type="CDD" id="cd01400">
    <property type="entry name" value="6PGL"/>
    <property type="match status" value="1"/>
</dbReference>
<evidence type="ECO:0000256" key="7">
    <source>
        <dbReference type="RuleBase" id="RU365095"/>
    </source>
</evidence>
<comment type="similarity">
    <text evidence="4 7">Belongs to the glucosamine/galactosamine-6-phosphate isomerase family. 6-phosphogluconolactonase subfamily.</text>
</comment>
<dbReference type="AlphaFoldDB" id="A0A7K1S8I4"/>
<dbReference type="Pfam" id="PF01182">
    <property type="entry name" value="Glucosamine_iso"/>
    <property type="match status" value="1"/>
</dbReference>
<dbReference type="Proteomes" id="UP000436006">
    <property type="component" value="Unassembled WGS sequence"/>
</dbReference>
<dbReference type="PANTHER" id="PTHR11054">
    <property type="entry name" value="6-PHOSPHOGLUCONOLACTONASE"/>
    <property type="match status" value="1"/>
</dbReference>
<dbReference type="InterPro" id="IPR037171">
    <property type="entry name" value="NagB/RpiA_transferase-like"/>
</dbReference>
<dbReference type="NCBIfam" id="TIGR01198">
    <property type="entry name" value="pgl"/>
    <property type="match status" value="1"/>
</dbReference>
<evidence type="ECO:0000256" key="6">
    <source>
        <dbReference type="ARBA" id="ARBA00020337"/>
    </source>
</evidence>
<comment type="catalytic activity">
    <reaction evidence="1 7">
        <text>6-phospho-D-glucono-1,5-lactone + H2O = 6-phospho-D-gluconate + H(+)</text>
        <dbReference type="Rhea" id="RHEA:12556"/>
        <dbReference type="ChEBI" id="CHEBI:15377"/>
        <dbReference type="ChEBI" id="CHEBI:15378"/>
        <dbReference type="ChEBI" id="CHEBI:57955"/>
        <dbReference type="ChEBI" id="CHEBI:58759"/>
        <dbReference type="EC" id="3.1.1.31"/>
    </reaction>
</comment>
<feature type="domain" description="Glucosamine/galactosamine-6-phosphate isomerase" evidence="8">
    <location>
        <begin position="8"/>
        <end position="229"/>
    </location>
</feature>
<dbReference type="PANTHER" id="PTHR11054:SF0">
    <property type="entry name" value="6-PHOSPHOGLUCONOLACTONASE"/>
    <property type="match status" value="1"/>
</dbReference>
<comment type="caution">
    <text evidence="9">The sequence shown here is derived from an EMBL/GenBank/DDBJ whole genome shotgun (WGS) entry which is preliminary data.</text>
</comment>
<comment type="pathway">
    <text evidence="3 7">Carbohydrate degradation; pentose phosphate pathway; D-ribulose 5-phosphate from D-glucose 6-phosphate (oxidative stage): step 2/3.</text>
</comment>
<accession>A0A7K1S8I4</accession>
<dbReference type="InterPro" id="IPR039104">
    <property type="entry name" value="6PGL"/>
</dbReference>
<proteinExistence type="inferred from homology"/>
<dbReference type="InterPro" id="IPR005900">
    <property type="entry name" value="6-phosphogluconolactonase_DevB"/>
</dbReference>
<dbReference type="EMBL" id="WPIN01000003">
    <property type="protein sequence ID" value="MVM30060.1"/>
    <property type="molecule type" value="Genomic_DNA"/>
</dbReference>
<evidence type="ECO:0000313" key="10">
    <source>
        <dbReference type="Proteomes" id="UP000436006"/>
    </source>
</evidence>
<dbReference type="EC" id="3.1.1.31" evidence="5 7"/>
<evidence type="ECO:0000256" key="4">
    <source>
        <dbReference type="ARBA" id="ARBA00010662"/>
    </source>
</evidence>
<name>A0A7K1S8I4_9BACT</name>
<evidence type="ECO:0000256" key="1">
    <source>
        <dbReference type="ARBA" id="ARBA00000832"/>
    </source>
</evidence>
<dbReference type="UniPathway" id="UPA00115">
    <property type="reaction ID" value="UER00409"/>
</dbReference>